<evidence type="ECO:0000313" key="1">
    <source>
        <dbReference type="EMBL" id="MBB3776914.1"/>
    </source>
</evidence>
<organism evidence="1 2">
    <name type="scientific">Erythrobacter ramosus</name>
    <dbReference type="NCBI Taxonomy" id="35811"/>
    <lineage>
        <taxon>Bacteria</taxon>
        <taxon>Pseudomonadati</taxon>
        <taxon>Pseudomonadota</taxon>
        <taxon>Alphaproteobacteria</taxon>
        <taxon>Sphingomonadales</taxon>
        <taxon>Erythrobacteraceae</taxon>
        <taxon>Erythrobacter/Porphyrobacter group</taxon>
        <taxon>Erythrobacter</taxon>
    </lineage>
</organism>
<dbReference type="Proteomes" id="UP000548685">
    <property type="component" value="Unassembled WGS sequence"/>
</dbReference>
<dbReference type="EMBL" id="JACICE010000004">
    <property type="protein sequence ID" value="MBB3776914.1"/>
    <property type="molecule type" value="Genomic_DNA"/>
</dbReference>
<reference evidence="1 2" key="1">
    <citation type="submission" date="2020-08" db="EMBL/GenBank/DDBJ databases">
        <title>Genomic Encyclopedia of Type Strains, Phase IV (KMG-IV): sequencing the most valuable type-strain genomes for metagenomic binning, comparative biology and taxonomic classification.</title>
        <authorList>
            <person name="Goeker M."/>
        </authorList>
    </citation>
    <scope>NUCLEOTIDE SEQUENCE [LARGE SCALE GENOMIC DNA]</scope>
    <source>
        <strain evidence="1 2">DSM 8510</strain>
    </source>
</reference>
<name>A0ABR6I201_9SPHN</name>
<dbReference type="RefSeq" id="WP_183363685.1">
    <property type="nucleotide sequence ID" value="NZ_BAAADZ010000005.1"/>
</dbReference>
<comment type="caution">
    <text evidence="1">The sequence shown here is derived from an EMBL/GenBank/DDBJ whole genome shotgun (WGS) entry which is preliminary data.</text>
</comment>
<accession>A0ABR6I201</accession>
<sequence>MKHVQLFRDDHVTKVVLSPLKEFNANNPRMHEEFDAAFNDFADDTAQLT</sequence>
<keyword evidence="2" id="KW-1185">Reference proteome</keyword>
<protein>
    <submittedName>
        <fullName evidence="1">Enoyl-CoA hydratase/carnithine racemase</fullName>
    </submittedName>
</protein>
<gene>
    <name evidence="1" type="ORF">FHS52_002907</name>
</gene>
<proteinExistence type="predicted"/>
<evidence type="ECO:0000313" key="2">
    <source>
        <dbReference type="Proteomes" id="UP000548685"/>
    </source>
</evidence>